<proteinExistence type="predicted"/>
<dbReference type="AlphaFoldDB" id="A0A3D8Q1R3"/>
<evidence type="ECO:0000256" key="1">
    <source>
        <dbReference type="ARBA" id="ARBA00022448"/>
    </source>
</evidence>
<dbReference type="GO" id="GO:0005524">
    <property type="term" value="F:ATP binding"/>
    <property type="evidence" value="ECO:0007669"/>
    <property type="project" value="UniProtKB-KW"/>
</dbReference>
<dbReference type="Pfam" id="PF00005">
    <property type="entry name" value="ABC_tran"/>
    <property type="match status" value="1"/>
</dbReference>
<dbReference type="InterPro" id="IPR051782">
    <property type="entry name" value="ABC_Transporter_VariousFunc"/>
</dbReference>
<organism evidence="5 6">
    <name type="scientific">Oceanobacillus arenosus</name>
    <dbReference type="NCBI Taxonomy" id="1229153"/>
    <lineage>
        <taxon>Bacteria</taxon>
        <taxon>Bacillati</taxon>
        <taxon>Bacillota</taxon>
        <taxon>Bacilli</taxon>
        <taxon>Bacillales</taxon>
        <taxon>Bacillaceae</taxon>
        <taxon>Oceanobacillus</taxon>
    </lineage>
</organism>
<gene>
    <name evidence="5" type="ORF">CWR48_01295</name>
</gene>
<dbReference type="OrthoDB" id="2960217at2"/>
<dbReference type="CDD" id="cd03230">
    <property type="entry name" value="ABC_DR_subfamily_A"/>
    <property type="match status" value="1"/>
</dbReference>
<keyword evidence="3 5" id="KW-0067">ATP-binding</keyword>
<comment type="caution">
    <text evidence="5">The sequence shown here is derived from an EMBL/GenBank/DDBJ whole genome shotgun (WGS) entry which is preliminary data.</text>
</comment>
<dbReference type="Gene3D" id="3.40.50.300">
    <property type="entry name" value="P-loop containing nucleotide triphosphate hydrolases"/>
    <property type="match status" value="1"/>
</dbReference>
<dbReference type="RefSeq" id="WP_115771228.1">
    <property type="nucleotide sequence ID" value="NZ_PIOC01000001.1"/>
</dbReference>
<evidence type="ECO:0000259" key="4">
    <source>
        <dbReference type="PROSITE" id="PS50893"/>
    </source>
</evidence>
<keyword evidence="1" id="KW-0813">Transport</keyword>
<keyword evidence="2" id="KW-0547">Nucleotide-binding</keyword>
<dbReference type="SUPFAM" id="SSF52540">
    <property type="entry name" value="P-loop containing nucleoside triphosphate hydrolases"/>
    <property type="match status" value="1"/>
</dbReference>
<dbReference type="PANTHER" id="PTHR42939">
    <property type="entry name" value="ABC TRANSPORTER ATP-BINDING PROTEIN ALBC-RELATED"/>
    <property type="match status" value="1"/>
</dbReference>
<sequence>MKAYVEISKLQKSIDDFQLGPIDLIIEPETITALVGNNGSGKSTLLKLMVNLASSDSGNIKLFNTTVGREDESWKKNVAYLPQNIIGMDAYTGNTLKALIEILYPNWDNALFMELIKLFDVPLDKRFGKLSQGVQQKLNLALTVARNTPLLLLDEPTAFMDIPSKRFFMDILVDWMDKGDRSIILTSHQVEDIKKLSDYLFVLRNGDMIGNFEKENLTENYKRYWLNDQLPNTTIPGEVSRAHLQIVSNNPEVTEIFLQKNKIRWIDRKSLELEEIITLLLTANTSSHYR</sequence>
<evidence type="ECO:0000256" key="3">
    <source>
        <dbReference type="ARBA" id="ARBA00022840"/>
    </source>
</evidence>
<dbReference type="InterPro" id="IPR003593">
    <property type="entry name" value="AAA+_ATPase"/>
</dbReference>
<evidence type="ECO:0000313" key="5">
    <source>
        <dbReference type="EMBL" id="RDW22370.1"/>
    </source>
</evidence>
<dbReference type="InterPro" id="IPR027417">
    <property type="entry name" value="P-loop_NTPase"/>
</dbReference>
<evidence type="ECO:0000256" key="2">
    <source>
        <dbReference type="ARBA" id="ARBA00022741"/>
    </source>
</evidence>
<dbReference type="PANTHER" id="PTHR42939:SF3">
    <property type="entry name" value="ABC TRANSPORTER ATP-BINDING COMPONENT"/>
    <property type="match status" value="1"/>
</dbReference>
<evidence type="ECO:0000313" key="6">
    <source>
        <dbReference type="Proteomes" id="UP000257143"/>
    </source>
</evidence>
<reference evidence="6" key="1">
    <citation type="submission" date="2017-11" db="EMBL/GenBank/DDBJ databases">
        <authorList>
            <person name="Zhu W."/>
        </authorList>
    </citation>
    <scope>NUCLEOTIDE SEQUENCE [LARGE SCALE GENOMIC DNA]</scope>
    <source>
        <strain evidence="6">CAU 1183</strain>
    </source>
</reference>
<dbReference type="EMBL" id="PIOC01000001">
    <property type="protein sequence ID" value="RDW22370.1"/>
    <property type="molecule type" value="Genomic_DNA"/>
</dbReference>
<dbReference type="GO" id="GO:0016887">
    <property type="term" value="F:ATP hydrolysis activity"/>
    <property type="evidence" value="ECO:0007669"/>
    <property type="project" value="InterPro"/>
</dbReference>
<dbReference type="PROSITE" id="PS50893">
    <property type="entry name" value="ABC_TRANSPORTER_2"/>
    <property type="match status" value="1"/>
</dbReference>
<keyword evidence="6" id="KW-1185">Reference proteome</keyword>
<protein>
    <submittedName>
        <fullName evidence="5">ABC transporter ATP-binding protein</fullName>
    </submittedName>
</protein>
<dbReference type="SMART" id="SM00382">
    <property type="entry name" value="AAA"/>
    <property type="match status" value="1"/>
</dbReference>
<dbReference type="Proteomes" id="UP000257143">
    <property type="component" value="Unassembled WGS sequence"/>
</dbReference>
<dbReference type="InterPro" id="IPR003439">
    <property type="entry name" value="ABC_transporter-like_ATP-bd"/>
</dbReference>
<accession>A0A3D8Q1R3</accession>
<name>A0A3D8Q1R3_9BACI</name>
<feature type="domain" description="ABC transporter" evidence="4">
    <location>
        <begin position="2"/>
        <end position="230"/>
    </location>
</feature>